<dbReference type="OrthoDB" id="1689029at2759"/>
<evidence type="ECO:0000259" key="11">
    <source>
        <dbReference type="Pfam" id="PF20510"/>
    </source>
</evidence>
<dbReference type="Pfam" id="PF20510">
    <property type="entry name" value="HgmA_N"/>
    <property type="match status" value="2"/>
</dbReference>
<keyword evidence="6" id="KW-0560">Oxidoreductase</keyword>
<dbReference type="SUPFAM" id="SSF51182">
    <property type="entry name" value="RmlC-like cupins"/>
    <property type="match status" value="1"/>
</dbReference>
<evidence type="ECO:0000313" key="13">
    <source>
        <dbReference type="Proteomes" id="UP000054047"/>
    </source>
</evidence>
<dbReference type="PANTHER" id="PTHR11056">
    <property type="entry name" value="HOMOGENTISATE 1,2-DIOXYGENASE"/>
    <property type="match status" value="1"/>
</dbReference>
<proteinExistence type="predicted"/>
<keyword evidence="13" id="KW-1185">Reference proteome</keyword>
<dbReference type="InterPro" id="IPR011051">
    <property type="entry name" value="RmlC_Cupin_sf"/>
</dbReference>
<evidence type="ECO:0000256" key="2">
    <source>
        <dbReference type="ARBA" id="ARBA00013127"/>
    </source>
</evidence>
<sequence>LKYQTGFGNEFASADPRVPDALPVGRNSPQVCPHGLYAEQLSGTAFTAPRVTNKRRALKDYFVTDVISVTWCRVEVELRVKRITKEGGWLYRIRPSVIHRPFEKVKGESNFTNNFAGVEPTPNQYRWNPFPFPKKEGVDFIQGLYTICGGGDVVSRSGLAIHQYSCNESMTGKAMYNSDGDFLIVPQEGELQITTEFGRILVGIQEIVVIPQGIRFSVKISRPSRGYILEVYGTHFQLPDLGPIGANGLANPRDFKTPDAWFEDVDMPFKIYNKYQGSFFVSEQIKSVIWNEVSPKN</sequence>
<evidence type="ECO:0000256" key="9">
    <source>
        <dbReference type="ARBA" id="ARBA00030437"/>
    </source>
</evidence>
<dbReference type="GO" id="GO:0004411">
    <property type="term" value="F:homogentisate 1,2-dioxygenase activity"/>
    <property type="evidence" value="ECO:0007669"/>
    <property type="project" value="UniProtKB-EC"/>
</dbReference>
<feature type="non-terminal residue" evidence="12">
    <location>
        <position position="1"/>
    </location>
</feature>
<reference evidence="12 13" key="1">
    <citation type="submission" date="2013-12" db="EMBL/GenBank/DDBJ databases">
        <title>Draft genome of the parsitic nematode Ancylostoma duodenale.</title>
        <authorList>
            <person name="Mitreva M."/>
        </authorList>
    </citation>
    <scope>NUCLEOTIDE SEQUENCE [LARGE SCALE GENOMIC DNA]</scope>
    <source>
        <strain evidence="12 13">Zhejiang</strain>
    </source>
</reference>
<gene>
    <name evidence="12" type="ORF">ANCDUO_04609</name>
</gene>
<accession>A0A0C2D644</accession>
<evidence type="ECO:0000256" key="3">
    <source>
        <dbReference type="ARBA" id="ARBA00018757"/>
    </source>
</evidence>
<dbReference type="UniPathway" id="UPA00139">
    <property type="reaction ID" value="UER00339"/>
</dbReference>
<dbReference type="EC" id="1.13.11.5" evidence="2"/>
<evidence type="ECO:0000256" key="1">
    <source>
        <dbReference type="ARBA" id="ARBA00004704"/>
    </source>
</evidence>
<evidence type="ECO:0000256" key="5">
    <source>
        <dbReference type="ARBA" id="ARBA00022964"/>
    </source>
</evidence>
<keyword evidence="4" id="KW-0479">Metal-binding</keyword>
<evidence type="ECO:0000256" key="6">
    <source>
        <dbReference type="ARBA" id="ARBA00023002"/>
    </source>
</evidence>
<keyword evidence="7" id="KW-0408">Iron</keyword>
<keyword evidence="5 12" id="KW-0223">Dioxygenase</keyword>
<dbReference type="EMBL" id="KN727726">
    <property type="protein sequence ID" value="KIH65068.1"/>
    <property type="molecule type" value="Genomic_DNA"/>
</dbReference>
<protein>
    <recommendedName>
        <fullName evidence="3">Homogentisate 1,2-dioxygenase</fullName>
        <ecNumber evidence="2">1.13.11.5</ecNumber>
    </recommendedName>
    <alternativeName>
        <fullName evidence="8">Homogentisate oxygenase</fullName>
    </alternativeName>
    <alternativeName>
        <fullName evidence="9">Homogentisic acid oxidase</fullName>
    </alternativeName>
    <alternativeName>
        <fullName evidence="10">Homogentisicase</fullName>
    </alternativeName>
</protein>
<dbReference type="GO" id="GO:0006570">
    <property type="term" value="P:tyrosine metabolic process"/>
    <property type="evidence" value="ECO:0007669"/>
    <property type="project" value="InterPro"/>
</dbReference>
<dbReference type="AlphaFoldDB" id="A0A0C2D644"/>
<dbReference type="GO" id="GO:0046872">
    <property type="term" value="F:metal ion binding"/>
    <property type="evidence" value="ECO:0007669"/>
    <property type="project" value="UniProtKB-KW"/>
</dbReference>
<dbReference type="InterPro" id="IPR005708">
    <property type="entry name" value="Homogentis_dOase"/>
</dbReference>
<evidence type="ECO:0000256" key="10">
    <source>
        <dbReference type="ARBA" id="ARBA00033225"/>
    </source>
</evidence>
<name>A0A0C2D644_9BILA</name>
<evidence type="ECO:0000313" key="12">
    <source>
        <dbReference type="EMBL" id="KIH65068.1"/>
    </source>
</evidence>
<comment type="pathway">
    <text evidence="1">Amino-acid degradation; L-phenylalanine degradation; acetoacetate and fumarate from L-phenylalanine: step 4/6.</text>
</comment>
<evidence type="ECO:0000256" key="4">
    <source>
        <dbReference type="ARBA" id="ARBA00022723"/>
    </source>
</evidence>
<dbReference type="PANTHER" id="PTHR11056:SF0">
    <property type="entry name" value="HOMOGENTISATE 1,2-DIOXYGENASE"/>
    <property type="match status" value="1"/>
</dbReference>
<dbReference type="InterPro" id="IPR046452">
    <property type="entry name" value="HgmA_N"/>
</dbReference>
<dbReference type="GO" id="GO:0005737">
    <property type="term" value="C:cytoplasm"/>
    <property type="evidence" value="ECO:0007669"/>
    <property type="project" value="TreeGrafter"/>
</dbReference>
<evidence type="ECO:0000256" key="8">
    <source>
        <dbReference type="ARBA" id="ARBA00030235"/>
    </source>
</evidence>
<feature type="domain" description="Homogentisate 1,2-dioxygenase N-terminal" evidence="11">
    <location>
        <begin position="2"/>
        <end position="57"/>
    </location>
</feature>
<evidence type="ECO:0000256" key="7">
    <source>
        <dbReference type="ARBA" id="ARBA00023004"/>
    </source>
</evidence>
<organism evidence="12 13">
    <name type="scientific">Ancylostoma duodenale</name>
    <dbReference type="NCBI Taxonomy" id="51022"/>
    <lineage>
        <taxon>Eukaryota</taxon>
        <taxon>Metazoa</taxon>
        <taxon>Ecdysozoa</taxon>
        <taxon>Nematoda</taxon>
        <taxon>Chromadorea</taxon>
        <taxon>Rhabditida</taxon>
        <taxon>Rhabditina</taxon>
        <taxon>Rhabditomorpha</taxon>
        <taxon>Strongyloidea</taxon>
        <taxon>Ancylostomatidae</taxon>
        <taxon>Ancylostomatinae</taxon>
        <taxon>Ancylostoma</taxon>
    </lineage>
</organism>
<feature type="domain" description="Homogentisate 1,2-dioxygenase N-terminal" evidence="11">
    <location>
        <begin position="81"/>
        <end position="288"/>
    </location>
</feature>
<dbReference type="GO" id="GO:0006559">
    <property type="term" value="P:L-phenylalanine catabolic process"/>
    <property type="evidence" value="ECO:0007669"/>
    <property type="project" value="UniProtKB-UniPathway"/>
</dbReference>
<dbReference type="Proteomes" id="UP000054047">
    <property type="component" value="Unassembled WGS sequence"/>
</dbReference>
<dbReference type="CDD" id="cd07000">
    <property type="entry name" value="cupin_HGO_N"/>
    <property type="match status" value="1"/>
</dbReference>